<proteinExistence type="predicted"/>
<dbReference type="VEuPathDB" id="FungiDB:PC110_g5970"/>
<keyword evidence="2" id="KW-1185">Reference proteome</keyword>
<gene>
    <name evidence="1" type="ORF">PC110_g5970</name>
</gene>
<reference evidence="1 2" key="1">
    <citation type="submission" date="2018-01" db="EMBL/GenBank/DDBJ databases">
        <title>Draft genome of the strawberry crown rot pathogen Phytophthora cactorum.</title>
        <authorList>
            <person name="Armitage A.D."/>
            <person name="Lysoe E."/>
            <person name="Nellist C.F."/>
            <person name="Harrison R.J."/>
            <person name="Brurberg M.B."/>
        </authorList>
    </citation>
    <scope>NUCLEOTIDE SEQUENCE [LARGE SCALE GENOMIC DNA]</scope>
    <source>
        <strain evidence="1 2">10300</strain>
    </source>
</reference>
<organism evidence="1 2">
    <name type="scientific">Phytophthora cactorum</name>
    <dbReference type="NCBI Taxonomy" id="29920"/>
    <lineage>
        <taxon>Eukaryota</taxon>
        <taxon>Sar</taxon>
        <taxon>Stramenopiles</taxon>
        <taxon>Oomycota</taxon>
        <taxon>Peronosporomycetes</taxon>
        <taxon>Peronosporales</taxon>
        <taxon>Peronosporaceae</taxon>
        <taxon>Phytophthora</taxon>
    </lineage>
</organism>
<dbReference type="Proteomes" id="UP000251314">
    <property type="component" value="Unassembled WGS sequence"/>
</dbReference>
<evidence type="ECO:0000313" key="2">
    <source>
        <dbReference type="Proteomes" id="UP000251314"/>
    </source>
</evidence>
<dbReference type="AlphaFoldDB" id="A0A329SPX8"/>
<sequence>MAPEAYVQVVKLALAAGLEVESTVGEVQEDVVAGSAFTKRTNENENRMQIYK</sequence>
<comment type="caution">
    <text evidence="1">The sequence shown here is derived from an EMBL/GenBank/DDBJ whole genome shotgun (WGS) entry which is preliminary data.</text>
</comment>
<name>A0A329SPX8_9STRA</name>
<protein>
    <submittedName>
        <fullName evidence="1">Uncharacterized protein</fullName>
    </submittedName>
</protein>
<evidence type="ECO:0000313" key="1">
    <source>
        <dbReference type="EMBL" id="RAW37768.1"/>
    </source>
</evidence>
<dbReference type="EMBL" id="MJFZ01000104">
    <property type="protein sequence ID" value="RAW37768.1"/>
    <property type="molecule type" value="Genomic_DNA"/>
</dbReference>
<accession>A0A329SPX8</accession>
<dbReference type="OrthoDB" id="10436445at2759"/>